<dbReference type="SUPFAM" id="SSF52821">
    <property type="entry name" value="Rhodanese/Cell cycle control phosphatase"/>
    <property type="match status" value="1"/>
</dbReference>
<dbReference type="InterPro" id="IPR050260">
    <property type="entry name" value="FAD-bd_OxRdtase"/>
</dbReference>
<dbReference type="Pfam" id="PF07992">
    <property type="entry name" value="Pyr_redox_2"/>
    <property type="match status" value="1"/>
</dbReference>
<evidence type="ECO:0000313" key="8">
    <source>
        <dbReference type="EMBL" id="NGO75022.1"/>
    </source>
</evidence>
<evidence type="ECO:0000259" key="7">
    <source>
        <dbReference type="PROSITE" id="PS50206"/>
    </source>
</evidence>
<comment type="cofactor">
    <cofactor evidence="1">
        <name>FAD</name>
        <dbReference type="ChEBI" id="CHEBI:57692"/>
    </cofactor>
</comment>
<dbReference type="Gene3D" id="3.40.250.10">
    <property type="entry name" value="Rhodanese-like domain"/>
    <property type="match status" value="1"/>
</dbReference>
<dbReference type="InterPro" id="IPR004099">
    <property type="entry name" value="Pyr_nucl-diS_OxRdtase_dimer"/>
</dbReference>
<dbReference type="SUPFAM" id="SSF55424">
    <property type="entry name" value="FAD/NAD-linked reductases, dimerisation (C-terminal) domain"/>
    <property type="match status" value="1"/>
</dbReference>
<organism evidence="8 9">
    <name type="scientific">Streptomyces mesophilus</name>
    <dbReference type="NCBI Taxonomy" id="1775132"/>
    <lineage>
        <taxon>Bacteria</taxon>
        <taxon>Bacillati</taxon>
        <taxon>Actinomycetota</taxon>
        <taxon>Actinomycetes</taxon>
        <taxon>Kitasatosporales</taxon>
        <taxon>Streptomycetaceae</taxon>
        <taxon>Streptomyces</taxon>
    </lineage>
</organism>
<dbReference type="PANTHER" id="PTHR43429:SF1">
    <property type="entry name" value="NAD(P)H SULFUR OXIDOREDUCTASE (COA-DEPENDENT)"/>
    <property type="match status" value="1"/>
</dbReference>
<evidence type="ECO:0000256" key="3">
    <source>
        <dbReference type="ARBA" id="ARBA00022630"/>
    </source>
</evidence>
<keyword evidence="3" id="KW-0285">Flavoprotein</keyword>
<dbReference type="GO" id="GO:0016491">
    <property type="term" value="F:oxidoreductase activity"/>
    <property type="evidence" value="ECO:0007669"/>
    <property type="project" value="UniProtKB-KW"/>
</dbReference>
<comment type="caution">
    <text evidence="8">The sequence shown here is derived from an EMBL/GenBank/DDBJ whole genome shotgun (WGS) entry which is preliminary data.</text>
</comment>
<evidence type="ECO:0000256" key="1">
    <source>
        <dbReference type="ARBA" id="ARBA00001974"/>
    </source>
</evidence>
<name>A0A6G4XCY2_9ACTN</name>
<dbReference type="InterPro" id="IPR036873">
    <property type="entry name" value="Rhodanese-like_dom_sf"/>
</dbReference>
<gene>
    <name evidence="8" type="ORF">G6045_04900</name>
</gene>
<dbReference type="Proteomes" id="UP000481109">
    <property type="component" value="Unassembled WGS sequence"/>
</dbReference>
<comment type="similarity">
    <text evidence="2">Belongs to the class-III pyridine nucleotide-disulfide oxidoreductase family.</text>
</comment>
<keyword evidence="5" id="KW-0560">Oxidoreductase</keyword>
<dbReference type="InterPro" id="IPR001763">
    <property type="entry name" value="Rhodanese-like_dom"/>
</dbReference>
<keyword evidence="6" id="KW-0676">Redox-active center</keyword>
<evidence type="ECO:0000313" key="9">
    <source>
        <dbReference type="Proteomes" id="UP000481109"/>
    </source>
</evidence>
<dbReference type="Pfam" id="PF02852">
    <property type="entry name" value="Pyr_redox_dim"/>
    <property type="match status" value="1"/>
</dbReference>
<dbReference type="PROSITE" id="PS50206">
    <property type="entry name" value="RHODANESE_3"/>
    <property type="match status" value="1"/>
</dbReference>
<dbReference type="Pfam" id="PF00581">
    <property type="entry name" value="Rhodanese"/>
    <property type="match status" value="1"/>
</dbReference>
<dbReference type="PANTHER" id="PTHR43429">
    <property type="entry name" value="PYRIDINE NUCLEOTIDE-DISULFIDE OXIDOREDUCTASE DOMAIN-CONTAINING"/>
    <property type="match status" value="1"/>
</dbReference>
<dbReference type="SUPFAM" id="SSF51905">
    <property type="entry name" value="FAD/NAD(P)-binding domain"/>
    <property type="match status" value="1"/>
</dbReference>
<dbReference type="PRINTS" id="PR00368">
    <property type="entry name" value="FADPNR"/>
</dbReference>
<keyword evidence="4" id="KW-0274">FAD</keyword>
<reference evidence="8 9" key="1">
    <citation type="submission" date="2020-02" db="EMBL/GenBank/DDBJ databases">
        <title>Whole-genome analyses of novel actinobacteria.</title>
        <authorList>
            <person name="Sahin N."/>
            <person name="Tokatli A."/>
        </authorList>
    </citation>
    <scope>NUCLEOTIDE SEQUENCE [LARGE SCALE GENOMIC DNA]</scope>
    <source>
        <strain evidence="8 9">YC504</strain>
    </source>
</reference>
<dbReference type="EMBL" id="JAAKZW010000008">
    <property type="protein sequence ID" value="NGO75022.1"/>
    <property type="molecule type" value="Genomic_DNA"/>
</dbReference>
<keyword evidence="9" id="KW-1185">Reference proteome</keyword>
<feature type="domain" description="Rhodanese" evidence="7">
    <location>
        <begin position="454"/>
        <end position="540"/>
    </location>
</feature>
<dbReference type="AlphaFoldDB" id="A0A6G4XCY2"/>
<evidence type="ECO:0000256" key="6">
    <source>
        <dbReference type="ARBA" id="ARBA00023284"/>
    </source>
</evidence>
<dbReference type="Gene3D" id="3.50.50.60">
    <property type="entry name" value="FAD/NAD(P)-binding domain"/>
    <property type="match status" value="2"/>
</dbReference>
<accession>A0A6G4XCY2</accession>
<dbReference type="RefSeq" id="WP_165330544.1">
    <property type="nucleotide sequence ID" value="NZ_JAAKZW010000008.1"/>
</dbReference>
<dbReference type="SMART" id="SM00450">
    <property type="entry name" value="RHOD"/>
    <property type="match status" value="1"/>
</dbReference>
<protein>
    <submittedName>
        <fullName evidence="8">FAD-dependent oxidoreductase</fullName>
    </submittedName>
</protein>
<dbReference type="InterPro" id="IPR023753">
    <property type="entry name" value="FAD/NAD-binding_dom"/>
</dbReference>
<evidence type="ECO:0000256" key="5">
    <source>
        <dbReference type="ARBA" id="ARBA00023002"/>
    </source>
</evidence>
<sequence>MKVIVIGGVAGGMSAATRLRRLDERAEIVVLERGAHVSYANCGLPYYLGGTIEERDALLLQTPESLAARFRIDVRVRNEVVRIDRASRTVEVRDLTTGRTYEESYDRLVLSPGARPFVPDVPGIERAHTLRDVSDADRIAEALAGDVRSAVVIGGGFIGVEAAENLRERGLDVTLVELADQVLTPLDPEMAAPVADRLRTHGVRVELGAQAAKVPAGSVELTDGRSLPADLVLLSIGVRPETSLARDAGLDLGPRGGIAVDETQRTSDPDIYAVGDAAEKRDALTGESVLVPLANLANRHGRLVADAIAGREVRARAATSTAVVQVFDLTAAATGWNEKRLRAAGHPYQAIHLHPGSHAGYYPGASLIALKVLFDPRDQRILGAQAVGDDGVDKRIDVIATAMAGGLTVCDLADLELAYAPPYGSAKDPVNMAGFIAENLTNGTARTVQWHELDGAEGTLVDVRSPAEHAADAIPGAVNIPLDELRDRAAELPEGKLIVHCQVGLRGHNAQRLLTGLGREAVNLDGGYATWAAGRSATAA</sequence>
<evidence type="ECO:0000256" key="2">
    <source>
        <dbReference type="ARBA" id="ARBA00009130"/>
    </source>
</evidence>
<dbReference type="InterPro" id="IPR016156">
    <property type="entry name" value="FAD/NAD-linked_Rdtase_dimer_sf"/>
</dbReference>
<proteinExistence type="inferred from homology"/>
<dbReference type="PRINTS" id="PR00411">
    <property type="entry name" value="PNDRDTASEI"/>
</dbReference>
<dbReference type="InterPro" id="IPR036188">
    <property type="entry name" value="FAD/NAD-bd_sf"/>
</dbReference>
<evidence type="ECO:0000256" key="4">
    <source>
        <dbReference type="ARBA" id="ARBA00022827"/>
    </source>
</evidence>